<accession>A0A653C8L7</accession>
<protein>
    <submittedName>
        <fullName evidence="1">Uncharacterized protein</fullName>
    </submittedName>
</protein>
<keyword evidence="2" id="KW-1185">Reference proteome</keyword>
<reference evidence="1 2" key="1">
    <citation type="submission" date="2019-01" db="EMBL/GenBank/DDBJ databases">
        <authorList>
            <person name="Sayadi A."/>
        </authorList>
    </citation>
    <scope>NUCLEOTIDE SEQUENCE [LARGE SCALE GENOMIC DNA]</scope>
</reference>
<dbReference type="Proteomes" id="UP000410492">
    <property type="component" value="Unassembled WGS sequence"/>
</dbReference>
<proteinExistence type="predicted"/>
<evidence type="ECO:0000313" key="1">
    <source>
        <dbReference type="EMBL" id="VEN44043.1"/>
    </source>
</evidence>
<name>A0A653C8L7_CALMS</name>
<sequence length="64" mass="7291">MYTNPFSRTHSSVRQIIDRFLSVERKKNSFALKKNTSDCTVCSDSSSWSSSSRNAAKKLVKFVK</sequence>
<organism evidence="1 2">
    <name type="scientific">Callosobruchus maculatus</name>
    <name type="common">Southern cowpea weevil</name>
    <name type="synonym">Pulse bruchid</name>
    <dbReference type="NCBI Taxonomy" id="64391"/>
    <lineage>
        <taxon>Eukaryota</taxon>
        <taxon>Metazoa</taxon>
        <taxon>Ecdysozoa</taxon>
        <taxon>Arthropoda</taxon>
        <taxon>Hexapoda</taxon>
        <taxon>Insecta</taxon>
        <taxon>Pterygota</taxon>
        <taxon>Neoptera</taxon>
        <taxon>Endopterygota</taxon>
        <taxon>Coleoptera</taxon>
        <taxon>Polyphaga</taxon>
        <taxon>Cucujiformia</taxon>
        <taxon>Chrysomeloidea</taxon>
        <taxon>Chrysomelidae</taxon>
        <taxon>Bruchinae</taxon>
        <taxon>Bruchini</taxon>
        <taxon>Callosobruchus</taxon>
    </lineage>
</organism>
<dbReference type="OrthoDB" id="6776077at2759"/>
<gene>
    <name evidence="1" type="ORF">CALMAC_LOCUS6989</name>
</gene>
<evidence type="ECO:0000313" key="2">
    <source>
        <dbReference type="Proteomes" id="UP000410492"/>
    </source>
</evidence>
<dbReference type="AlphaFoldDB" id="A0A653C8L7"/>
<dbReference type="EMBL" id="CAACVG010007177">
    <property type="protein sequence ID" value="VEN44043.1"/>
    <property type="molecule type" value="Genomic_DNA"/>
</dbReference>